<dbReference type="PANTHER" id="PTHR33989:SF10">
    <property type="entry name" value="PERMEASE IIC COMPONENT"/>
    <property type="match status" value="1"/>
</dbReference>
<keyword evidence="4" id="KW-0762">Sugar transport</keyword>
<dbReference type="Pfam" id="PF02378">
    <property type="entry name" value="PTS_EIIC"/>
    <property type="match status" value="1"/>
</dbReference>
<accession>A0A4I2KLH4</accession>
<gene>
    <name evidence="8" type="primary">gmuC_4</name>
    <name evidence="8" type="ORF">SAMEA2554238_00884</name>
</gene>
<dbReference type="GO" id="GO:0005886">
    <property type="term" value="C:plasma membrane"/>
    <property type="evidence" value="ECO:0007669"/>
    <property type="project" value="UniProtKB-SubCell"/>
</dbReference>
<evidence type="ECO:0000256" key="6">
    <source>
        <dbReference type="ARBA" id="ARBA00022989"/>
    </source>
</evidence>
<keyword evidence="2" id="KW-0813">Transport</keyword>
<reference evidence="8" key="1">
    <citation type="submission" date="2019-04" db="EMBL/GenBank/DDBJ databases">
        <authorList>
            <consortium name="Pathogen Informatics"/>
        </authorList>
    </citation>
    <scope>NUCLEOTIDE SEQUENCE</scope>
    <source>
        <strain evidence="8">GPSC14</strain>
    </source>
</reference>
<dbReference type="InterPro" id="IPR051088">
    <property type="entry name" value="PTS_Sugar-EIIC/EIIB"/>
</dbReference>
<organism evidence="8">
    <name type="scientific">Streptococcus pneumoniae</name>
    <dbReference type="NCBI Taxonomy" id="1313"/>
    <lineage>
        <taxon>Bacteria</taxon>
        <taxon>Bacillati</taxon>
        <taxon>Bacillota</taxon>
        <taxon>Bacilli</taxon>
        <taxon>Lactobacillales</taxon>
        <taxon>Streptococcaceae</taxon>
        <taxon>Streptococcus</taxon>
    </lineage>
</organism>
<evidence type="ECO:0000256" key="5">
    <source>
        <dbReference type="ARBA" id="ARBA00022692"/>
    </source>
</evidence>
<dbReference type="GO" id="GO:1901264">
    <property type="term" value="P:carbohydrate derivative transport"/>
    <property type="evidence" value="ECO:0007669"/>
    <property type="project" value="TreeGrafter"/>
</dbReference>
<dbReference type="GO" id="GO:0009401">
    <property type="term" value="P:phosphoenolpyruvate-dependent sugar phosphotransferase system"/>
    <property type="evidence" value="ECO:0007669"/>
    <property type="project" value="InterPro"/>
</dbReference>
<evidence type="ECO:0000313" key="8">
    <source>
        <dbReference type="EMBL" id="VNP81434.1"/>
    </source>
</evidence>
<evidence type="ECO:0000256" key="1">
    <source>
        <dbReference type="ARBA" id="ARBA00004651"/>
    </source>
</evidence>
<evidence type="ECO:0000256" key="3">
    <source>
        <dbReference type="ARBA" id="ARBA00022475"/>
    </source>
</evidence>
<keyword evidence="3" id="KW-1003">Cell membrane</keyword>
<evidence type="ECO:0000256" key="2">
    <source>
        <dbReference type="ARBA" id="ARBA00022448"/>
    </source>
</evidence>
<dbReference type="InterPro" id="IPR003352">
    <property type="entry name" value="PTS_EIIC"/>
</dbReference>
<dbReference type="InterPro" id="IPR004501">
    <property type="entry name" value="PTS_EIIC_3"/>
</dbReference>
<keyword evidence="6" id="KW-1133">Transmembrane helix</keyword>
<evidence type="ECO:0000256" key="4">
    <source>
        <dbReference type="ARBA" id="ARBA00022597"/>
    </source>
</evidence>
<dbReference type="PANTHER" id="PTHR33989">
    <property type="match status" value="1"/>
</dbReference>
<keyword evidence="7" id="KW-0472">Membrane</keyword>
<protein>
    <submittedName>
        <fullName evidence="8">PTS system system cellobiose-specific transporter subunit IIC</fullName>
    </submittedName>
</protein>
<evidence type="ECO:0000256" key="7">
    <source>
        <dbReference type="ARBA" id="ARBA00023136"/>
    </source>
</evidence>
<dbReference type="EMBL" id="CAATHB010000007">
    <property type="protein sequence ID" value="VNP81434.1"/>
    <property type="molecule type" value="Genomic_DNA"/>
</dbReference>
<keyword evidence="5" id="KW-0812">Transmembrane</keyword>
<dbReference type="PROSITE" id="PS51105">
    <property type="entry name" value="PTS_EIIC_TYPE_3"/>
    <property type="match status" value="1"/>
</dbReference>
<proteinExistence type="predicted"/>
<comment type="subcellular location">
    <subcellularLocation>
        <location evidence="1">Cell membrane</location>
        <topology evidence="1">Multi-pass membrane protein</topology>
    </subcellularLocation>
</comment>
<dbReference type="AlphaFoldDB" id="A0A4I2KLH4"/>
<name>A0A4I2KLH4_STREE</name>
<dbReference type="GO" id="GO:0008982">
    <property type="term" value="F:protein-N(PI)-phosphohistidine-sugar phosphotransferase activity"/>
    <property type="evidence" value="ECO:0007669"/>
    <property type="project" value="InterPro"/>
</dbReference>
<sequence>MKNSKFIDQFATFAGKLGNQIHLKTLRDAFVTVMPLYILAGLIVLLNNTVFKWIFQGDTLTRFQYWGITIANGTLSISGMIIAVMVGYFLAKNRDFENPLAASMLSLVSLIVMMPNTVSVVPDGAKDAVNISGVLSFNNTGTGAMFAGVIVAIIATELFIELSNVKALQMNLGENIPPAVSRSFSVLLPVMTVISLFGVVSALLFNITGMNLISIITIFI</sequence>